<feature type="compositionally biased region" description="Basic and acidic residues" evidence="1">
    <location>
        <begin position="66"/>
        <end position="78"/>
    </location>
</feature>
<feature type="compositionally biased region" description="Acidic residues" evidence="1">
    <location>
        <begin position="88"/>
        <end position="103"/>
    </location>
</feature>
<sequence length="486" mass="53238">MFKQLPSRSQRSRGIKVKHVLQTCFLLAICFWLIYQVKHSHDKKKELDESDMKNSQLTQGSSEVVKLGRKDLNPRVDETGTTSTKQDEEAEDENVGEEEENKNDEEHVEDKKSEEKDDDGGGVGDNEVDDRGEEKSDSEVDHEEDVTEEEKEKEKDEADEKENKEKDSEDKSKQLENENSLEEHDDDDDEKAHEAREEHYKADDASSAVTHETEDFTAQNENRSSESSNELAGKNVVESQNIVNTEKNDTGENTTGSKIENREMTENVATVNDDNKNVGSKSDDGSSSINSTLTEIPNDHQELINDTAEASAGGGAYGLSTQNGAETEPQNVTTESTTSGDGTGLHSIPSDQGNNSSLSSTENHADPDISLSLKVDDFKSNSGEASKTNNSTQSIMPEKSVNSSTEAEENSRSSTTETHDATEAENTEDTSDGTDDGTENPGEVQNDPLDSSDSSMGLIEKDVRTDLETLPEIQTEGSHDEDAAAE</sequence>
<feature type="compositionally biased region" description="Basic and acidic residues" evidence="1">
    <location>
        <begin position="104"/>
        <end position="115"/>
    </location>
</feature>
<feature type="compositionally biased region" description="Polar residues" evidence="1">
    <location>
        <begin position="237"/>
        <end position="258"/>
    </location>
</feature>
<keyword evidence="2" id="KW-1133">Transmembrane helix</keyword>
<dbReference type="Proteomes" id="UP001630127">
    <property type="component" value="Unassembled WGS sequence"/>
</dbReference>
<feature type="compositionally biased region" description="Polar residues" evidence="1">
    <location>
        <begin position="349"/>
        <end position="362"/>
    </location>
</feature>
<feature type="compositionally biased region" description="Acidic residues" evidence="1">
    <location>
        <begin position="423"/>
        <end position="438"/>
    </location>
</feature>
<feature type="compositionally biased region" description="Polar residues" evidence="1">
    <location>
        <begin position="53"/>
        <end position="62"/>
    </location>
</feature>
<proteinExistence type="predicted"/>
<gene>
    <name evidence="3" type="ORF">ACH5RR_022299</name>
</gene>
<feature type="compositionally biased region" description="Low complexity" evidence="1">
    <location>
        <begin position="220"/>
        <end position="230"/>
    </location>
</feature>
<feature type="compositionally biased region" description="Acidic residues" evidence="1">
    <location>
        <begin position="140"/>
        <end position="149"/>
    </location>
</feature>
<accession>A0ABD2Z7E1</accession>
<comment type="caution">
    <text evidence="3">The sequence shown here is derived from an EMBL/GenBank/DDBJ whole genome shotgun (WGS) entry which is preliminary data.</text>
</comment>
<protein>
    <recommendedName>
        <fullName evidence="5">Dentin sialophosphoprotein-like</fullName>
    </recommendedName>
</protein>
<dbReference type="AlphaFoldDB" id="A0ABD2Z7E1"/>
<keyword evidence="4" id="KW-1185">Reference proteome</keyword>
<organism evidence="3 4">
    <name type="scientific">Cinchona calisaya</name>
    <dbReference type="NCBI Taxonomy" id="153742"/>
    <lineage>
        <taxon>Eukaryota</taxon>
        <taxon>Viridiplantae</taxon>
        <taxon>Streptophyta</taxon>
        <taxon>Embryophyta</taxon>
        <taxon>Tracheophyta</taxon>
        <taxon>Spermatophyta</taxon>
        <taxon>Magnoliopsida</taxon>
        <taxon>eudicotyledons</taxon>
        <taxon>Gunneridae</taxon>
        <taxon>Pentapetalae</taxon>
        <taxon>asterids</taxon>
        <taxon>lamiids</taxon>
        <taxon>Gentianales</taxon>
        <taxon>Rubiaceae</taxon>
        <taxon>Cinchonoideae</taxon>
        <taxon>Cinchoneae</taxon>
        <taxon>Cinchona</taxon>
    </lineage>
</organism>
<name>A0ABD2Z7E1_9GENT</name>
<evidence type="ECO:0000313" key="4">
    <source>
        <dbReference type="Proteomes" id="UP001630127"/>
    </source>
</evidence>
<feature type="compositionally biased region" description="Acidic residues" evidence="1">
    <location>
        <begin position="116"/>
        <end position="131"/>
    </location>
</feature>
<feature type="compositionally biased region" description="Basic and acidic residues" evidence="1">
    <location>
        <begin position="190"/>
        <end position="204"/>
    </location>
</feature>
<evidence type="ECO:0000256" key="1">
    <source>
        <dbReference type="SAM" id="MobiDB-lite"/>
    </source>
</evidence>
<keyword evidence="2" id="KW-0812">Transmembrane</keyword>
<feature type="compositionally biased region" description="Acidic residues" evidence="1">
    <location>
        <begin position="179"/>
        <end position="189"/>
    </location>
</feature>
<feature type="transmembrane region" description="Helical" evidence="2">
    <location>
        <begin position="20"/>
        <end position="37"/>
    </location>
</feature>
<reference evidence="3 4" key="1">
    <citation type="submission" date="2024-11" db="EMBL/GenBank/DDBJ databases">
        <title>A near-complete genome assembly of Cinchona calisaya.</title>
        <authorList>
            <person name="Lian D.C."/>
            <person name="Zhao X.W."/>
            <person name="Wei L."/>
        </authorList>
    </citation>
    <scope>NUCLEOTIDE SEQUENCE [LARGE SCALE GENOMIC DNA]</scope>
    <source>
        <tissue evidence="3">Nenye</tissue>
    </source>
</reference>
<feature type="compositionally biased region" description="Polar residues" evidence="1">
    <location>
        <begin position="380"/>
        <end position="405"/>
    </location>
</feature>
<evidence type="ECO:0000256" key="2">
    <source>
        <dbReference type="SAM" id="Phobius"/>
    </source>
</evidence>
<dbReference type="PANTHER" id="PTHR33700:SF4">
    <property type="entry name" value="MYB-LIKE PROTEIN X"/>
    <property type="match status" value="1"/>
</dbReference>
<evidence type="ECO:0008006" key="5">
    <source>
        <dbReference type="Google" id="ProtNLM"/>
    </source>
</evidence>
<dbReference type="PANTHER" id="PTHR33700">
    <property type="entry name" value="MYB-LIKE PROTEIN X"/>
    <property type="match status" value="1"/>
</dbReference>
<dbReference type="EMBL" id="JBJUIK010000010">
    <property type="protein sequence ID" value="KAL3515397.1"/>
    <property type="molecule type" value="Genomic_DNA"/>
</dbReference>
<feature type="compositionally biased region" description="Basic and acidic residues" evidence="1">
    <location>
        <begin position="150"/>
        <end position="176"/>
    </location>
</feature>
<feature type="region of interest" description="Disordered" evidence="1">
    <location>
        <begin position="46"/>
        <end position="486"/>
    </location>
</feature>
<keyword evidence="2" id="KW-0472">Membrane</keyword>
<feature type="compositionally biased region" description="Basic and acidic residues" evidence="1">
    <location>
        <begin position="477"/>
        <end position="486"/>
    </location>
</feature>
<evidence type="ECO:0000313" key="3">
    <source>
        <dbReference type="EMBL" id="KAL3515397.1"/>
    </source>
</evidence>
<feature type="compositionally biased region" description="Polar residues" evidence="1">
    <location>
        <begin position="319"/>
        <end position="332"/>
    </location>
</feature>
<feature type="compositionally biased region" description="Basic and acidic residues" evidence="1">
    <location>
        <begin position="273"/>
        <end position="284"/>
    </location>
</feature>